<sequence length="184" mass="21764">MGNDSIKMLEDERVYLRPLEQEDLGLFYTKALWDKEGRRLTGTQAVFSRQSVQNWFDRIALDDSRIDLVICLQETDQIIGDIAMLDIDYQNRKSVVRISIFDKNYWGQGYGTASLSLLIRYGFEMLNMNRIGLDVFSFNERAWKCYQKLGFREEGRLREDLFYDGKYHDSIVMSILKREFHESP</sequence>
<dbReference type="Pfam" id="PF13302">
    <property type="entry name" value="Acetyltransf_3"/>
    <property type="match status" value="1"/>
</dbReference>
<name>A0A845FDF1_9BACI</name>
<evidence type="ECO:0000259" key="1">
    <source>
        <dbReference type="PROSITE" id="PS51186"/>
    </source>
</evidence>
<dbReference type="InterPro" id="IPR000182">
    <property type="entry name" value="GNAT_dom"/>
</dbReference>
<keyword evidence="2" id="KW-0808">Transferase</keyword>
<dbReference type="EMBL" id="WMFA01000004">
    <property type="protein sequence ID" value="MYL71818.1"/>
    <property type="molecule type" value="Genomic_DNA"/>
</dbReference>
<dbReference type="GO" id="GO:0016747">
    <property type="term" value="F:acyltransferase activity, transferring groups other than amino-acyl groups"/>
    <property type="evidence" value="ECO:0007669"/>
    <property type="project" value="InterPro"/>
</dbReference>
<dbReference type="OrthoDB" id="9795206at2"/>
<accession>A0A845FDF1</accession>
<dbReference type="Gene3D" id="3.40.630.30">
    <property type="match status" value="1"/>
</dbReference>
<organism evidence="2 3">
    <name type="scientific">Halobacillus litoralis</name>
    <dbReference type="NCBI Taxonomy" id="45668"/>
    <lineage>
        <taxon>Bacteria</taxon>
        <taxon>Bacillati</taxon>
        <taxon>Bacillota</taxon>
        <taxon>Bacilli</taxon>
        <taxon>Bacillales</taxon>
        <taxon>Bacillaceae</taxon>
        <taxon>Halobacillus</taxon>
    </lineage>
</organism>
<comment type="caution">
    <text evidence="2">The sequence shown here is derived from an EMBL/GenBank/DDBJ whole genome shotgun (WGS) entry which is preliminary data.</text>
</comment>
<evidence type="ECO:0000313" key="2">
    <source>
        <dbReference type="EMBL" id="MYL71818.1"/>
    </source>
</evidence>
<proteinExistence type="predicted"/>
<dbReference type="SUPFAM" id="SSF55729">
    <property type="entry name" value="Acyl-CoA N-acyltransferases (Nat)"/>
    <property type="match status" value="1"/>
</dbReference>
<dbReference type="RefSeq" id="WP_160914785.1">
    <property type="nucleotide sequence ID" value="NZ_WMFA01000004.1"/>
</dbReference>
<dbReference type="AlphaFoldDB" id="A0A845FDF1"/>
<reference evidence="2 3" key="1">
    <citation type="submission" date="2019-11" db="EMBL/GenBank/DDBJ databases">
        <title>Genome sequences of 17 halophilic strains isolated from different environments.</title>
        <authorList>
            <person name="Furrow R.E."/>
        </authorList>
    </citation>
    <scope>NUCLEOTIDE SEQUENCE [LARGE SCALE GENOMIC DNA]</scope>
    <source>
        <strain evidence="2 3">SL-4</strain>
    </source>
</reference>
<dbReference type="PROSITE" id="PS51186">
    <property type="entry name" value="GNAT"/>
    <property type="match status" value="1"/>
</dbReference>
<feature type="domain" description="N-acetyltransferase" evidence="1">
    <location>
        <begin position="14"/>
        <end position="178"/>
    </location>
</feature>
<dbReference type="PANTHER" id="PTHR43415">
    <property type="entry name" value="SPERMIDINE N(1)-ACETYLTRANSFERASE"/>
    <property type="match status" value="1"/>
</dbReference>
<gene>
    <name evidence="2" type="ORF">GLW00_13205</name>
</gene>
<protein>
    <submittedName>
        <fullName evidence="2">GNAT family N-acetyltransferase</fullName>
    </submittedName>
</protein>
<dbReference type="GeneID" id="78007961"/>
<dbReference type="Proteomes" id="UP000450457">
    <property type="component" value="Unassembled WGS sequence"/>
</dbReference>
<dbReference type="PANTHER" id="PTHR43415:SF3">
    <property type="entry name" value="GNAT-FAMILY ACETYLTRANSFERASE"/>
    <property type="match status" value="1"/>
</dbReference>
<evidence type="ECO:0000313" key="3">
    <source>
        <dbReference type="Proteomes" id="UP000450457"/>
    </source>
</evidence>
<dbReference type="InterPro" id="IPR016181">
    <property type="entry name" value="Acyl_CoA_acyltransferase"/>
</dbReference>